<dbReference type="GO" id="GO:0000166">
    <property type="term" value="F:nucleotide binding"/>
    <property type="evidence" value="ECO:0007669"/>
    <property type="project" value="UniProtKB-KW"/>
</dbReference>
<protein>
    <submittedName>
        <fullName evidence="6">Uncharacterized protein</fullName>
    </submittedName>
</protein>
<name>D7TGY3_VITVI</name>
<dbReference type="PANTHER" id="PTHR23155">
    <property type="entry name" value="DISEASE RESISTANCE PROTEIN RP"/>
    <property type="match status" value="1"/>
</dbReference>
<keyword evidence="3" id="KW-0611">Plant defense</keyword>
<dbReference type="OMA" id="SANEGHF"/>
<keyword evidence="2" id="KW-0547">Nucleotide-binding</keyword>
<feature type="domain" description="Disease resistance N-terminal" evidence="4">
    <location>
        <begin position="10"/>
        <end position="103"/>
    </location>
</feature>
<dbReference type="InParanoid" id="D7TGY3"/>
<dbReference type="Proteomes" id="UP000009183">
    <property type="component" value="Chromosome 12"/>
</dbReference>
<proteinExistence type="predicted"/>
<dbReference type="eggNOG" id="KOG4658">
    <property type="taxonomic scope" value="Eukaryota"/>
</dbReference>
<evidence type="ECO:0000256" key="3">
    <source>
        <dbReference type="ARBA" id="ARBA00022821"/>
    </source>
</evidence>
<evidence type="ECO:0000259" key="5">
    <source>
        <dbReference type="Pfam" id="PF23559"/>
    </source>
</evidence>
<dbReference type="FunFam" id="1.10.10.10:FF:000322">
    <property type="entry name" value="Probable disease resistance protein At1g63360"/>
    <property type="match status" value="1"/>
</dbReference>
<feature type="domain" description="Disease resistance protein winged helix" evidence="5">
    <location>
        <begin position="264"/>
        <end position="332"/>
    </location>
</feature>
<gene>
    <name evidence="6" type="ordered locus">VIT_12s0035g00410</name>
</gene>
<dbReference type="Pfam" id="PF23559">
    <property type="entry name" value="WHD_DRP"/>
    <property type="match status" value="1"/>
</dbReference>
<reference evidence="7" key="1">
    <citation type="journal article" date="2007" name="Nature">
        <title>The grapevine genome sequence suggests ancestral hexaploidization in major angiosperm phyla.</title>
        <authorList>
            <consortium name="The French-Italian Public Consortium for Grapevine Genome Characterization."/>
            <person name="Jaillon O."/>
            <person name="Aury J.-M."/>
            <person name="Noel B."/>
            <person name="Policriti A."/>
            <person name="Clepet C."/>
            <person name="Casagrande A."/>
            <person name="Choisne N."/>
            <person name="Aubourg S."/>
            <person name="Vitulo N."/>
            <person name="Jubin C."/>
            <person name="Vezzi A."/>
            <person name="Legeai F."/>
            <person name="Hugueney P."/>
            <person name="Dasilva C."/>
            <person name="Horner D."/>
            <person name="Mica E."/>
            <person name="Jublot D."/>
            <person name="Poulain J."/>
            <person name="Bruyere C."/>
            <person name="Billault A."/>
            <person name="Segurens B."/>
            <person name="Gouyvenoux M."/>
            <person name="Ugarte E."/>
            <person name="Cattonaro F."/>
            <person name="Anthouard V."/>
            <person name="Vico V."/>
            <person name="Del Fabbro C."/>
            <person name="Alaux M."/>
            <person name="Di Gaspero G."/>
            <person name="Dumas V."/>
            <person name="Felice N."/>
            <person name="Paillard S."/>
            <person name="Juman I."/>
            <person name="Moroldo M."/>
            <person name="Scalabrin S."/>
            <person name="Canaguier A."/>
            <person name="Le Clainche I."/>
            <person name="Malacrida G."/>
            <person name="Durand E."/>
            <person name="Pesole G."/>
            <person name="Laucou V."/>
            <person name="Chatelet P."/>
            <person name="Merdinoglu D."/>
            <person name="Delledonne M."/>
            <person name="Pezzotti M."/>
            <person name="Lecharny A."/>
            <person name="Scarpelli C."/>
            <person name="Artiguenave F."/>
            <person name="Pe M.E."/>
            <person name="Valle G."/>
            <person name="Morgante M."/>
            <person name="Caboche M."/>
            <person name="Adam-Blondon A.-F."/>
            <person name="Weissenbach J."/>
            <person name="Quetier F."/>
            <person name="Wincker P."/>
        </authorList>
    </citation>
    <scope>NUCLEOTIDE SEQUENCE [LARGE SCALE GENOMIC DNA]</scope>
    <source>
        <strain evidence="7">cv. Pinot noir / PN40024</strain>
    </source>
</reference>
<evidence type="ECO:0000313" key="7">
    <source>
        <dbReference type="Proteomes" id="UP000009183"/>
    </source>
</evidence>
<accession>D7TGY3</accession>
<evidence type="ECO:0000259" key="4">
    <source>
        <dbReference type="Pfam" id="PF18052"/>
    </source>
</evidence>
<dbReference type="AlphaFoldDB" id="D7TGY3"/>
<dbReference type="HOGENOM" id="CLU_748885_0_0_1"/>
<evidence type="ECO:0000256" key="2">
    <source>
        <dbReference type="ARBA" id="ARBA00022741"/>
    </source>
</evidence>
<evidence type="ECO:0000313" key="6">
    <source>
        <dbReference type="EMBL" id="CBI29755.3"/>
    </source>
</evidence>
<dbReference type="PaxDb" id="29760-VIT_12s0035g00410.t01"/>
<dbReference type="EMBL" id="FN595990">
    <property type="protein sequence ID" value="CBI29755.3"/>
    <property type="molecule type" value="Genomic_DNA"/>
</dbReference>
<dbReference type="GO" id="GO:0098542">
    <property type="term" value="P:defense response to other organism"/>
    <property type="evidence" value="ECO:0000318"/>
    <property type="project" value="GO_Central"/>
</dbReference>
<sequence length="370" mass="42393">MALELVGGAFLSASLQVLFDRLASSEVWSIIGGQKVSDKLLLELRTKLLVVDKVLDHAEVRQFTDGGVKNWLVTVKNVVYDAEDLLDEIATEALRRKMEDSDSSSSFSTWFKAPRADLQSIESRAKEIMHKLKFLAQAIDMIGLKPGDGEKLPQRSPSTSLVDESCVFGRDEVKEEMIKRLLSDNVSTNRIDLILILWKGCLVQTVAVKAIGSLLYSKVDRREWEETLESEIWDFKIGGILPSLILSYQDLPFHLKRCFAYCSIFPKNHEFNRETLILLWMAEGLLQFSKSNKRMSKVGEQYFDELLSKSFFQKSVFNESWFVMHDLMHDLAQYIFREFCIGFEDDKVQEISVNTRHSSNFISNYDGIVN</sequence>
<dbReference type="Gene3D" id="1.20.5.4130">
    <property type="match status" value="1"/>
</dbReference>
<dbReference type="Pfam" id="PF18052">
    <property type="entry name" value="Rx_N"/>
    <property type="match status" value="1"/>
</dbReference>
<dbReference type="InterPro" id="IPR036388">
    <property type="entry name" value="WH-like_DNA-bd_sf"/>
</dbReference>
<dbReference type="InterPro" id="IPR044974">
    <property type="entry name" value="Disease_R_plants"/>
</dbReference>
<dbReference type="InterPro" id="IPR058922">
    <property type="entry name" value="WHD_DRP"/>
</dbReference>
<dbReference type="Gene3D" id="1.10.10.10">
    <property type="entry name" value="Winged helix-like DNA-binding domain superfamily/Winged helix DNA-binding domain"/>
    <property type="match status" value="1"/>
</dbReference>
<dbReference type="InterPro" id="IPR041118">
    <property type="entry name" value="Rx_N"/>
</dbReference>
<evidence type="ECO:0000256" key="1">
    <source>
        <dbReference type="ARBA" id="ARBA00022737"/>
    </source>
</evidence>
<keyword evidence="1" id="KW-0677">Repeat</keyword>
<keyword evidence="7" id="KW-1185">Reference proteome</keyword>
<dbReference type="PANTHER" id="PTHR23155:SF1241">
    <property type="entry name" value="DISEASE RESISTANCE RPP13-LIKE PROTEIN 1-RELATED"/>
    <property type="match status" value="1"/>
</dbReference>
<dbReference type="InterPro" id="IPR027417">
    <property type="entry name" value="P-loop_NTPase"/>
</dbReference>
<dbReference type="SUPFAM" id="SSF52540">
    <property type="entry name" value="P-loop containing nucleoside triphosphate hydrolases"/>
    <property type="match status" value="1"/>
</dbReference>
<organism evidence="6 7">
    <name type="scientific">Vitis vinifera</name>
    <name type="common">Grape</name>
    <dbReference type="NCBI Taxonomy" id="29760"/>
    <lineage>
        <taxon>Eukaryota</taxon>
        <taxon>Viridiplantae</taxon>
        <taxon>Streptophyta</taxon>
        <taxon>Embryophyta</taxon>
        <taxon>Tracheophyta</taxon>
        <taxon>Spermatophyta</taxon>
        <taxon>Magnoliopsida</taxon>
        <taxon>eudicotyledons</taxon>
        <taxon>Gunneridae</taxon>
        <taxon>Pentapetalae</taxon>
        <taxon>rosids</taxon>
        <taxon>Vitales</taxon>
        <taxon>Vitaceae</taxon>
        <taxon>Viteae</taxon>
        <taxon>Vitis</taxon>
    </lineage>
</organism>